<accession>G8LY10</accession>
<reference evidence="1 2" key="2">
    <citation type="journal article" date="2012" name="Stand. Genomic Sci.">
        <title>Complete Genome Sequence of Clostridium clariflavum DSM 19732.</title>
        <authorList>
            <person name="Izquierdo J.A."/>
            <person name="Goodwin L."/>
            <person name="Davenport K.W."/>
            <person name="Teshima H."/>
            <person name="Bruce D."/>
            <person name="Detter C."/>
            <person name="Tapia R."/>
            <person name="Han S."/>
            <person name="Land M."/>
            <person name="Hauser L."/>
            <person name="Jeffries C.D."/>
            <person name="Han J."/>
            <person name="Pitluck S."/>
            <person name="Nolan M."/>
            <person name="Chen A."/>
            <person name="Huntemann M."/>
            <person name="Mavromatis K."/>
            <person name="Mikhailova N."/>
            <person name="Liolios K."/>
            <person name="Woyke T."/>
            <person name="Lynd L.R."/>
        </authorList>
    </citation>
    <scope>NUCLEOTIDE SEQUENCE [LARGE SCALE GENOMIC DNA]</scope>
    <source>
        <strain evidence="2">DSM 19732 / NBRC 101661 / EBR45</strain>
    </source>
</reference>
<dbReference type="AlphaFoldDB" id="G8LY10"/>
<dbReference type="Proteomes" id="UP000005435">
    <property type="component" value="Chromosome"/>
</dbReference>
<proteinExistence type="predicted"/>
<evidence type="ECO:0000313" key="2">
    <source>
        <dbReference type="Proteomes" id="UP000005435"/>
    </source>
</evidence>
<dbReference type="KEGG" id="ccl:Clocl_3448"/>
<evidence type="ECO:0000313" key="1">
    <source>
        <dbReference type="EMBL" id="AEV69942.1"/>
    </source>
</evidence>
<sequence>MSVLVVAVQNYYDTCLQNTTADSTGLTSRKIDSMFLFKFEIANTFDYFVVFRQKLFLYPIKKYQIKLLLLQ</sequence>
<gene>
    <name evidence="1" type="ordered locus">Clocl_3448</name>
</gene>
<dbReference type="RefSeq" id="WP_014256471.1">
    <property type="nucleotide sequence ID" value="NC_016627.1"/>
</dbReference>
<dbReference type="HOGENOM" id="CLU_2732859_0_0_9"/>
<protein>
    <submittedName>
        <fullName evidence="1">Uncharacterized protein</fullName>
    </submittedName>
</protein>
<keyword evidence="2" id="KW-1185">Reference proteome</keyword>
<name>G8LY10_ACECE</name>
<reference evidence="2" key="1">
    <citation type="submission" date="2011-12" db="EMBL/GenBank/DDBJ databases">
        <title>Complete sequence of Clostridium clariflavum DSM 19732.</title>
        <authorList>
            <consortium name="US DOE Joint Genome Institute"/>
            <person name="Lucas S."/>
            <person name="Han J."/>
            <person name="Lapidus A."/>
            <person name="Cheng J.-F."/>
            <person name="Goodwin L."/>
            <person name="Pitluck S."/>
            <person name="Peters L."/>
            <person name="Teshima H."/>
            <person name="Detter J.C."/>
            <person name="Han C."/>
            <person name="Tapia R."/>
            <person name="Land M."/>
            <person name="Hauser L."/>
            <person name="Kyrpides N."/>
            <person name="Ivanova N."/>
            <person name="Pagani I."/>
            <person name="Kitzmiller T."/>
            <person name="Lynd L."/>
            <person name="Izquierdo J."/>
            <person name="Woyke T."/>
        </authorList>
    </citation>
    <scope>NUCLEOTIDE SEQUENCE [LARGE SCALE GENOMIC DNA]</scope>
    <source>
        <strain evidence="2">DSM 19732 / NBRC 101661 / EBR45</strain>
    </source>
</reference>
<dbReference type="EMBL" id="CP003065">
    <property type="protein sequence ID" value="AEV69942.1"/>
    <property type="molecule type" value="Genomic_DNA"/>
</dbReference>
<organism evidence="1 2">
    <name type="scientific">Acetivibrio clariflavus (strain DSM 19732 / NBRC 101661 / EBR45)</name>
    <name type="common">Clostridium clariflavum</name>
    <dbReference type="NCBI Taxonomy" id="720554"/>
    <lineage>
        <taxon>Bacteria</taxon>
        <taxon>Bacillati</taxon>
        <taxon>Bacillota</taxon>
        <taxon>Clostridia</taxon>
        <taxon>Eubacteriales</taxon>
        <taxon>Oscillospiraceae</taxon>
        <taxon>Acetivibrio</taxon>
    </lineage>
</organism>